<dbReference type="HAMAP" id="MF_00505">
    <property type="entry name" value="HSP90"/>
    <property type="match status" value="1"/>
</dbReference>
<dbReference type="Proteomes" id="UP000244959">
    <property type="component" value="Chromosome I"/>
</dbReference>
<dbReference type="EMBL" id="LS398551">
    <property type="protein sequence ID" value="SPR11697.1"/>
    <property type="molecule type" value="Genomic_DNA"/>
</dbReference>
<organism evidence="11 13">
    <name type="scientific">Orientia tsutsugamushi str. Gilliam</name>
    <dbReference type="NCBI Taxonomy" id="1359184"/>
    <lineage>
        <taxon>Bacteria</taxon>
        <taxon>Pseudomonadati</taxon>
        <taxon>Pseudomonadota</taxon>
        <taxon>Alphaproteobacteria</taxon>
        <taxon>Rickettsiales</taxon>
        <taxon>Rickettsiaceae</taxon>
        <taxon>Rickettsieae</taxon>
        <taxon>Orientia</taxon>
    </lineage>
</organism>
<evidence type="ECO:0000313" key="13">
    <source>
        <dbReference type="Proteomes" id="UP000033769"/>
    </source>
</evidence>
<evidence type="ECO:0000313" key="14">
    <source>
        <dbReference type="Proteomes" id="UP000244959"/>
    </source>
</evidence>
<evidence type="ECO:0000256" key="1">
    <source>
        <dbReference type="ARBA" id="ARBA00004496"/>
    </source>
</evidence>
<dbReference type="NCBIfam" id="NF003555">
    <property type="entry name" value="PRK05218.1"/>
    <property type="match status" value="1"/>
</dbReference>
<dbReference type="GO" id="GO:0016887">
    <property type="term" value="F:ATP hydrolysis activity"/>
    <property type="evidence" value="ECO:0007669"/>
    <property type="project" value="InterPro"/>
</dbReference>
<feature type="binding site" evidence="9">
    <location>
        <position position="92"/>
    </location>
    <ligand>
        <name>ATP</name>
        <dbReference type="ChEBI" id="CHEBI:30616"/>
    </ligand>
</feature>
<dbReference type="Gene3D" id="3.30.230.80">
    <property type="match status" value="1"/>
</dbReference>
<dbReference type="CDD" id="cd16927">
    <property type="entry name" value="HATPase_Hsp90-like"/>
    <property type="match status" value="1"/>
</dbReference>
<protein>
    <recommendedName>
        <fullName evidence="8">Chaperone protein HtpG</fullName>
    </recommendedName>
    <alternativeName>
        <fullName evidence="8">Heat shock protein HtpG</fullName>
    </alternativeName>
    <alternativeName>
        <fullName evidence="8">High temperature protein G</fullName>
    </alternativeName>
</protein>
<dbReference type="InterPro" id="IPR020568">
    <property type="entry name" value="Ribosomal_Su5_D2-typ_SF"/>
</dbReference>
<keyword evidence="11" id="KW-0418">Kinase</keyword>
<dbReference type="Proteomes" id="UP000033769">
    <property type="component" value="Unassembled WGS sequence"/>
</dbReference>
<comment type="caution">
    <text evidence="8">Lacks conserved residue(s) required for the propagation of feature annotation.</text>
</comment>
<comment type="similarity">
    <text evidence="2 8">Belongs to the heat shock protein 90 family.</text>
</comment>
<dbReference type="GO" id="GO:0005524">
    <property type="term" value="F:ATP binding"/>
    <property type="evidence" value="ECO:0007669"/>
    <property type="project" value="UniProtKB-UniRule"/>
</dbReference>
<comment type="subunit">
    <text evidence="8">Homodimer.</text>
</comment>
<evidence type="ECO:0000256" key="8">
    <source>
        <dbReference type="HAMAP-Rule" id="MF_00505"/>
    </source>
</evidence>
<evidence type="ECO:0000256" key="3">
    <source>
        <dbReference type="ARBA" id="ARBA00022490"/>
    </source>
</evidence>
<dbReference type="PRINTS" id="PR00775">
    <property type="entry name" value="HEATSHOCK90"/>
</dbReference>
<reference evidence="11 13" key="1">
    <citation type="submission" date="2015-02" db="EMBL/GenBank/DDBJ databases">
        <title>Genome Sequencing of Rickettsiales.</title>
        <authorList>
            <person name="Daugherty S.C."/>
            <person name="Su Q."/>
            <person name="Abolude K."/>
            <person name="Beier-Sexton M."/>
            <person name="Carlyon J.A."/>
            <person name="Carter R."/>
            <person name="Day N.P."/>
            <person name="Dumler S.J."/>
            <person name="Dyachenko V."/>
            <person name="Godinez A."/>
            <person name="Kurtti T.J."/>
            <person name="Lichay M."/>
            <person name="Mullins K.E."/>
            <person name="Ott S."/>
            <person name="Pappas-Brown V."/>
            <person name="Paris D.H."/>
            <person name="Patel P."/>
            <person name="Richards A.L."/>
            <person name="Sadzewicz L."/>
            <person name="Sears K."/>
            <person name="Seidman D."/>
            <person name="Sengamalay N."/>
            <person name="Stenos J."/>
            <person name="Tallon L.J."/>
            <person name="Vincent G."/>
            <person name="Fraser C.M."/>
            <person name="Munderloh U."/>
            <person name="Dunning-Hotopp J.C."/>
        </authorList>
    </citation>
    <scope>NUCLEOTIDE SEQUENCE [LARGE SCALE GENOMIC DNA]</scope>
    <source>
        <strain evidence="11 13">Gilliam</strain>
    </source>
</reference>
<sequence length="630" mass="72116">MSVETYKFDAEVGKVLHLVIHTLYTNKKIFLRELISNASDACDKLRYLSQSNAELLQGESDFKITVSMDKEKRYIILQDNGIGMNKEDLTQNLGTIASSGTQKFLEQLGNDAKKDNMLIGQFGVGFYSSYMVADEVKVISKKAGEAQAYQWSSKGEGEYYIEDCEADFIRGTKITLHIKPEYDNYLDHFQIKDIIKTYSDHISVPIYYVGVDGKEQQVNSSSALWTRAKSDITDEQYEEFYRNIAYAIDKPWITIHNKSEGVIEFTNLLFIPSSKTFDLFHPDRKSRVKLYIKKVFITDENVALIPKYMRFLRGVVDSEDLPLNISRETLQHSPLIDKIQASITKKVITELEKQKTKDQGEYETFWNNFGAVLKEGLCEGTADVDKLLKICLFRSALQDKFISLDEYIANLKSEQKNIYYITGDDLEALKSSPQIEGLLSRNIDVLLLTDDVDKFWVMVTRKYNDYVLKSVTSANIEIDNCDTKTAESSDTNNDAKDDTSSSDDKNCEQLIKYFKEVLGDKVKSVEVSKKLTRSPVCLTVPEGSMDIRTERFLIEQKQLSSHSSKILEINPNHTIIKKINENIKLNQNLDVSKQLVMTLLDQSYLIEGQPIPDLQDYCNRINFFIEKSVN</sequence>
<evidence type="ECO:0000256" key="7">
    <source>
        <dbReference type="ARBA" id="ARBA00023186"/>
    </source>
</evidence>
<dbReference type="EMBL" id="LANO01000031">
    <property type="protein sequence ID" value="KJV52076.1"/>
    <property type="molecule type" value="Genomic_DNA"/>
</dbReference>
<dbReference type="AlphaFoldDB" id="A0A0F3M8X8"/>
<dbReference type="SUPFAM" id="SSF110942">
    <property type="entry name" value="HSP90 C-terminal domain"/>
    <property type="match status" value="1"/>
</dbReference>
<reference evidence="14" key="2">
    <citation type="submission" date="2018-03" db="EMBL/GenBank/DDBJ databases">
        <authorList>
            <person name="Batty M. E."/>
            <person name="Batty M E."/>
        </authorList>
    </citation>
    <scope>NUCLEOTIDE SEQUENCE [LARGE SCALE GENOMIC DNA]</scope>
    <source>
        <strain evidence="14">Gilliam</strain>
    </source>
</reference>
<dbReference type="FunFam" id="3.30.565.10:FF:000009">
    <property type="entry name" value="Molecular chaperone HtpG"/>
    <property type="match status" value="1"/>
</dbReference>
<dbReference type="InterPro" id="IPR020575">
    <property type="entry name" value="Hsp90_N"/>
</dbReference>
<feature type="binding site" evidence="9">
    <location>
        <begin position="99"/>
        <end position="100"/>
    </location>
    <ligand>
        <name>ATP</name>
        <dbReference type="ChEBI" id="CHEBI:30616"/>
    </ligand>
</feature>
<evidence type="ECO:0000313" key="12">
    <source>
        <dbReference type="EMBL" id="SPR11697.1"/>
    </source>
</evidence>
<evidence type="ECO:0000256" key="4">
    <source>
        <dbReference type="ARBA" id="ARBA00022741"/>
    </source>
</evidence>
<comment type="function">
    <text evidence="8">Molecular chaperone. Has ATPase activity.</text>
</comment>
<dbReference type="PATRIC" id="fig|1359184.3.peg.1438"/>
<dbReference type="Gene3D" id="3.40.50.11260">
    <property type="match status" value="1"/>
</dbReference>
<dbReference type="RefSeq" id="WP_047220765.1">
    <property type="nucleotide sequence ID" value="NZ_LS398551.1"/>
</dbReference>
<keyword evidence="14" id="KW-1185">Reference proteome</keyword>
<feature type="binding site" evidence="9">
    <location>
        <position position="172"/>
    </location>
    <ligand>
        <name>ATP</name>
        <dbReference type="ChEBI" id="CHEBI:30616"/>
    </ligand>
</feature>
<dbReference type="InterPro" id="IPR036890">
    <property type="entry name" value="HATPase_C_sf"/>
</dbReference>
<keyword evidence="4 8" id="KW-0547">Nucleotide-binding</keyword>
<dbReference type="Gene3D" id="3.30.565.10">
    <property type="entry name" value="Histidine kinase-like ATPase, C-terminal domain"/>
    <property type="match status" value="1"/>
</dbReference>
<evidence type="ECO:0000256" key="5">
    <source>
        <dbReference type="ARBA" id="ARBA00022840"/>
    </source>
</evidence>
<keyword evidence="7 8" id="KW-0143">Chaperone</keyword>
<keyword evidence="3 8" id="KW-0963">Cytoplasm</keyword>
<evidence type="ECO:0000256" key="9">
    <source>
        <dbReference type="PIRSR" id="PIRSR002583-1"/>
    </source>
</evidence>
<dbReference type="GO" id="GO:0005737">
    <property type="term" value="C:cytoplasm"/>
    <property type="evidence" value="ECO:0007669"/>
    <property type="project" value="UniProtKB-SubCell"/>
</dbReference>
<dbReference type="SUPFAM" id="SSF54211">
    <property type="entry name" value="Ribosomal protein S5 domain 2-like"/>
    <property type="match status" value="1"/>
</dbReference>
<evidence type="ECO:0000256" key="10">
    <source>
        <dbReference type="SAM" id="MobiDB-lite"/>
    </source>
</evidence>
<feature type="binding site" evidence="9">
    <location>
        <position position="84"/>
    </location>
    <ligand>
        <name>ATP</name>
        <dbReference type="ChEBI" id="CHEBI:30616"/>
    </ligand>
</feature>
<feature type="region of interest" description="A; substrate-binding" evidence="8">
    <location>
        <begin position="1"/>
        <end position="327"/>
    </location>
</feature>
<dbReference type="Pfam" id="PF00183">
    <property type="entry name" value="HSP90"/>
    <property type="match status" value="1"/>
</dbReference>
<keyword evidence="5 8" id="KW-0067">ATP-binding</keyword>
<dbReference type="GO" id="GO:0051082">
    <property type="term" value="F:unfolded protein binding"/>
    <property type="evidence" value="ECO:0007669"/>
    <property type="project" value="UniProtKB-UniRule"/>
</dbReference>
<evidence type="ECO:0000256" key="6">
    <source>
        <dbReference type="ARBA" id="ARBA00023016"/>
    </source>
</evidence>
<name>A0A0F3M8X8_ORITS</name>
<proteinExistence type="inferred from homology"/>
<keyword evidence="11" id="KW-0808">Transferase</keyword>
<dbReference type="SUPFAM" id="SSF55874">
    <property type="entry name" value="ATPase domain of HSP90 chaperone/DNA topoisomerase II/histidine kinase"/>
    <property type="match status" value="1"/>
</dbReference>
<feature type="binding site" evidence="9">
    <location>
        <position position="79"/>
    </location>
    <ligand>
        <name>ATP</name>
        <dbReference type="ChEBI" id="CHEBI:30616"/>
    </ligand>
</feature>
<accession>A0A0F3M8X8</accession>
<dbReference type="PANTHER" id="PTHR11528">
    <property type="entry name" value="HEAT SHOCK PROTEIN 90 FAMILY MEMBER"/>
    <property type="match status" value="1"/>
</dbReference>
<comment type="subcellular location">
    <subcellularLocation>
        <location evidence="1 8">Cytoplasm</location>
    </subcellularLocation>
</comment>
<dbReference type="PIRSF" id="PIRSF002583">
    <property type="entry name" value="Hsp90"/>
    <property type="match status" value="1"/>
</dbReference>
<feature type="binding site" evidence="9">
    <location>
        <begin position="121"/>
        <end position="126"/>
    </location>
    <ligand>
        <name>ATP</name>
        <dbReference type="ChEBI" id="CHEBI:30616"/>
    </ligand>
</feature>
<evidence type="ECO:0000313" key="11">
    <source>
        <dbReference type="EMBL" id="KJV52076.1"/>
    </source>
</evidence>
<gene>
    <name evidence="8 12" type="primary">htpG</name>
    <name evidence="12" type="ORF">GILLIAM_02349</name>
    <name evidence="11" type="ORF">OTSGILL_1783</name>
</gene>
<reference evidence="12" key="3">
    <citation type="submission" date="2018-03" db="EMBL/GenBank/DDBJ databases">
        <authorList>
            <person name="Keele B.F."/>
        </authorList>
    </citation>
    <scope>NUCLEOTIDE SEQUENCE [LARGE SCALE GENOMIC DNA]</scope>
    <source>
        <strain evidence="12">Gilliam</strain>
    </source>
</reference>
<feature type="binding site" evidence="9">
    <location>
        <position position="37"/>
    </location>
    <ligand>
        <name>ATP</name>
        <dbReference type="ChEBI" id="CHEBI:30616"/>
    </ligand>
</feature>
<feature type="region of interest" description="Disordered" evidence="10">
    <location>
        <begin position="483"/>
        <end position="504"/>
    </location>
</feature>
<dbReference type="Gene3D" id="1.20.120.790">
    <property type="entry name" value="Heat shock protein 90, C-terminal domain"/>
    <property type="match status" value="1"/>
</dbReference>
<dbReference type="GO" id="GO:0016301">
    <property type="term" value="F:kinase activity"/>
    <property type="evidence" value="ECO:0007669"/>
    <property type="project" value="UniProtKB-KW"/>
</dbReference>
<feature type="region of interest" description="C" evidence="8">
    <location>
        <begin position="552"/>
        <end position="630"/>
    </location>
</feature>
<feature type="binding site" evidence="9">
    <location>
        <position position="33"/>
    </location>
    <ligand>
        <name>ATP</name>
        <dbReference type="ChEBI" id="CHEBI:30616"/>
    </ligand>
</feature>
<keyword evidence="6 8" id="KW-0346">Stress response</keyword>
<feature type="binding site" evidence="9">
    <location>
        <position position="327"/>
    </location>
    <ligand>
        <name>ATP</name>
        <dbReference type="ChEBI" id="CHEBI:30616"/>
    </ligand>
</feature>
<dbReference type="Pfam" id="PF13589">
    <property type="entry name" value="HATPase_c_3"/>
    <property type="match status" value="1"/>
</dbReference>
<dbReference type="InterPro" id="IPR037196">
    <property type="entry name" value="HSP90_C"/>
</dbReference>
<evidence type="ECO:0000256" key="2">
    <source>
        <dbReference type="ARBA" id="ARBA00008239"/>
    </source>
</evidence>
<dbReference type="InterPro" id="IPR001404">
    <property type="entry name" value="Hsp90_fam"/>
</dbReference>
<dbReference type="GO" id="GO:0140662">
    <property type="term" value="F:ATP-dependent protein folding chaperone"/>
    <property type="evidence" value="ECO:0007669"/>
    <property type="project" value="InterPro"/>
</dbReference>